<sequence>MAITEWPTTSGPADYALFAGETCLGIVEAKRYRKNVSAAVDQVERYSKGFDWVANADNWDGGFVVPFVFATNGRPYLKQVETESGIWFRDVRLASNLRRALMGWFRPEELLSMLEVEKEKAQAALHTRSFDFSFRLRPIRRLQSRPSRTRLPPKNERCWWRWPQAALPSRSPRASARAASSLPGATGTSCAI</sequence>
<dbReference type="Gene3D" id="3.90.1570.30">
    <property type="match status" value="1"/>
</dbReference>
<organism evidence="2 3">
    <name type="scientific">Paracoccus yeei</name>
    <dbReference type="NCBI Taxonomy" id="147645"/>
    <lineage>
        <taxon>Bacteria</taxon>
        <taxon>Pseudomonadati</taxon>
        <taxon>Pseudomonadota</taxon>
        <taxon>Alphaproteobacteria</taxon>
        <taxon>Rhodobacterales</taxon>
        <taxon>Paracoccaceae</taxon>
        <taxon>Paracoccus</taxon>
    </lineage>
</organism>
<dbReference type="GO" id="GO:0009035">
    <property type="term" value="F:type I site-specific deoxyribonuclease activity"/>
    <property type="evidence" value="ECO:0007669"/>
    <property type="project" value="UniProtKB-EC"/>
</dbReference>
<dbReference type="RefSeq" id="WP_099650569.1">
    <property type="nucleotide sequence ID" value="NZ_CAJGAB010000071.1"/>
</dbReference>
<name>A0A2D2C6T5_9RHOB</name>
<feature type="compositionally biased region" description="Low complexity" evidence="1">
    <location>
        <begin position="171"/>
        <end position="183"/>
    </location>
</feature>
<keyword evidence="2" id="KW-0614">Plasmid</keyword>
<evidence type="ECO:0000256" key="1">
    <source>
        <dbReference type="SAM" id="MobiDB-lite"/>
    </source>
</evidence>
<dbReference type="EMBL" id="CP024425">
    <property type="protein sequence ID" value="ATQ58224.1"/>
    <property type="molecule type" value="Genomic_DNA"/>
</dbReference>
<dbReference type="GO" id="GO:0003677">
    <property type="term" value="F:DNA binding"/>
    <property type="evidence" value="ECO:0007669"/>
    <property type="project" value="UniProtKB-KW"/>
</dbReference>
<accession>A0A2D2C6T5</accession>
<protein>
    <submittedName>
        <fullName evidence="2">Uncharacterized protein</fullName>
    </submittedName>
</protein>
<geneLocation type="plasmid" evidence="3">
    <name>ptt13-3</name>
</geneLocation>
<dbReference type="GO" id="GO:0005524">
    <property type="term" value="F:ATP binding"/>
    <property type="evidence" value="ECO:0007669"/>
    <property type="project" value="UniProtKB-KW"/>
</dbReference>
<dbReference type="GeneID" id="78900027"/>
<dbReference type="AlphaFoldDB" id="A0A2D2C6T5"/>
<evidence type="ECO:0000313" key="3">
    <source>
        <dbReference type="Proteomes" id="UP000229314"/>
    </source>
</evidence>
<feature type="region of interest" description="Disordered" evidence="1">
    <location>
        <begin position="171"/>
        <end position="192"/>
    </location>
</feature>
<proteinExistence type="predicted"/>
<gene>
    <name evidence="2" type="ORF">PYTT13_20490</name>
</gene>
<reference evidence="2 3" key="1">
    <citation type="submission" date="2017-10" db="EMBL/GenBank/DDBJ databases">
        <title>Complete genome sequence of Paracoccus yeei TT13 isolated from human skin.</title>
        <authorList>
            <person name="Lee K."/>
            <person name="Lim J.Y."/>
            <person name="Hwang I."/>
        </authorList>
    </citation>
    <scope>NUCLEOTIDE SEQUENCE [LARGE SCALE GENOMIC DNA]</scope>
    <source>
        <strain evidence="2 3">TT13</strain>
        <plasmid evidence="3">Plasmid ptt13-3</plasmid>
    </source>
</reference>
<dbReference type="GO" id="GO:0009307">
    <property type="term" value="P:DNA restriction-modification system"/>
    <property type="evidence" value="ECO:0007669"/>
    <property type="project" value="UniProtKB-KW"/>
</dbReference>
<dbReference type="Proteomes" id="UP000229314">
    <property type="component" value="Plasmid pTT13-3"/>
</dbReference>
<evidence type="ECO:0000313" key="2">
    <source>
        <dbReference type="EMBL" id="ATQ58224.1"/>
    </source>
</evidence>